<comment type="caution">
    <text evidence="3">The sequence shown here is derived from an EMBL/GenBank/DDBJ whole genome shotgun (WGS) entry which is preliminary data.</text>
</comment>
<dbReference type="EMBL" id="BARU01001487">
    <property type="protein sequence ID" value="GAH31204.1"/>
    <property type="molecule type" value="Genomic_DNA"/>
</dbReference>
<dbReference type="PANTHER" id="PTHR33392:SF6">
    <property type="entry name" value="POLYISOPRENYL-TEICHOIC ACID--PEPTIDOGLYCAN TEICHOIC ACID TRANSFERASE TAGU"/>
    <property type="match status" value="1"/>
</dbReference>
<sequence length="308" mass="34546">MKAKNKAKNKGVNRKKILRTSIISLIIILIVLLSGVGIYIYKIFYGFTEAWTEGKPSEVTTETMLPTEPVYLLLVGVDTGNGEKEREREALADAIMVFNINPEAKNGFLISIPRDTYVEIPGFDSQKINAAFSHGSIELLNKTVENFLDINIHNYVVLDLQGFVKIVDELGGVKINVDEPLHDELSGADFSVGEHHMDGEKALAYVRCRKTTGGDITRIQRQQNFLKQMAIQHFNIMTFLKAGKLAEILVDNTDSNLDFSGLTKYSKEALTFKPENFQAVVIPTEPKTIDDISYQVPIMEEVKVMMKN</sequence>
<protein>
    <recommendedName>
        <fullName evidence="2">Cell envelope-related transcriptional attenuator domain-containing protein</fullName>
    </recommendedName>
</protein>
<evidence type="ECO:0000313" key="3">
    <source>
        <dbReference type="EMBL" id="GAH31204.1"/>
    </source>
</evidence>
<name>X1FP99_9ZZZZ</name>
<feature type="non-terminal residue" evidence="3">
    <location>
        <position position="308"/>
    </location>
</feature>
<keyword evidence="1" id="KW-0472">Membrane</keyword>
<dbReference type="PANTHER" id="PTHR33392">
    <property type="entry name" value="POLYISOPRENYL-TEICHOIC ACID--PEPTIDOGLYCAN TEICHOIC ACID TRANSFERASE TAGU"/>
    <property type="match status" value="1"/>
</dbReference>
<gene>
    <name evidence="3" type="ORF">S03H2_03892</name>
</gene>
<feature type="domain" description="Cell envelope-related transcriptional attenuator" evidence="2">
    <location>
        <begin position="92"/>
        <end position="230"/>
    </location>
</feature>
<keyword evidence="1" id="KW-0812">Transmembrane</keyword>
<keyword evidence="1" id="KW-1133">Transmembrane helix</keyword>
<dbReference type="AlphaFoldDB" id="X1FP99"/>
<proteinExistence type="predicted"/>
<dbReference type="InterPro" id="IPR050922">
    <property type="entry name" value="LytR/CpsA/Psr_CW_biosynth"/>
</dbReference>
<dbReference type="Gene3D" id="3.40.630.190">
    <property type="entry name" value="LCP protein"/>
    <property type="match status" value="1"/>
</dbReference>
<dbReference type="Pfam" id="PF03816">
    <property type="entry name" value="LytR_cpsA_psr"/>
    <property type="match status" value="1"/>
</dbReference>
<organism evidence="3">
    <name type="scientific">marine sediment metagenome</name>
    <dbReference type="NCBI Taxonomy" id="412755"/>
    <lineage>
        <taxon>unclassified sequences</taxon>
        <taxon>metagenomes</taxon>
        <taxon>ecological metagenomes</taxon>
    </lineage>
</organism>
<evidence type="ECO:0000256" key="1">
    <source>
        <dbReference type="SAM" id="Phobius"/>
    </source>
</evidence>
<dbReference type="InterPro" id="IPR004474">
    <property type="entry name" value="LytR_CpsA_psr"/>
</dbReference>
<feature type="transmembrane region" description="Helical" evidence="1">
    <location>
        <begin position="21"/>
        <end position="41"/>
    </location>
</feature>
<evidence type="ECO:0000259" key="2">
    <source>
        <dbReference type="Pfam" id="PF03816"/>
    </source>
</evidence>
<accession>X1FP99</accession>
<dbReference type="NCBIfam" id="TIGR00350">
    <property type="entry name" value="lytR_cpsA_psr"/>
    <property type="match status" value="1"/>
</dbReference>
<reference evidence="3" key="1">
    <citation type="journal article" date="2014" name="Front. Microbiol.">
        <title>High frequency of phylogenetically diverse reductive dehalogenase-homologous genes in deep subseafloor sedimentary metagenomes.</title>
        <authorList>
            <person name="Kawai M."/>
            <person name="Futagami T."/>
            <person name="Toyoda A."/>
            <person name="Takaki Y."/>
            <person name="Nishi S."/>
            <person name="Hori S."/>
            <person name="Arai W."/>
            <person name="Tsubouchi T."/>
            <person name="Morono Y."/>
            <person name="Uchiyama I."/>
            <person name="Ito T."/>
            <person name="Fujiyama A."/>
            <person name="Inagaki F."/>
            <person name="Takami H."/>
        </authorList>
    </citation>
    <scope>NUCLEOTIDE SEQUENCE</scope>
    <source>
        <strain evidence="3">Expedition CK06-06</strain>
    </source>
</reference>